<evidence type="ECO:0000259" key="2">
    <source>
        <dbReference type="PROSITE" id="PS50837"/>
    </source>
</evidence>
<gene>
    <name evidence="3" type="ORF">FMUND_14332</name>
</gene>
<protein>
    <submittedName>
        <fullName evidence="3">Heterokaryon incompatibility protein het-E-1</fullName>
    </submittedName>
</protein>
<reference evidence="3 4" key="1">
    <citation type="submission" date="2020-05" db="EMBL/GenBank/DDBJ databases">
        <title>Identification and distribution of gene clusters putatively required for synthesis of sphingolipid metabolism inhibitors in phylogenetically diverse species of the filamentous fungus Fusarium.</title>
        <authorList>
            <person name="Kim H.-S."/>
            <person name="Busman M."/>
            <person name="Brown D.W."/>
            <person name="Divon H."/>
            <person name="Uhlig S."/>
            <person name="Proctor R.H."/>
        </authorList>
    </citation>
    <scope>NUCLEOTIDE SEQUENCE [LARGE SCALE GENOMIC DNA]</scope>
    <source>
        <strain evidence="3 4">NRRL 66235</strain>
    </source>
</reference>
<keyword evidence="1" id="KW-0677">Repeat</keyword>
<dbReference type="EMBL" id="JAAOAN010000731">
    <property type="protein sequence ID" value="KAF5700443.1"/>
    <property type="molecule type" value="Genomic_DNA"/>
</dbReference>
<dbReference type="PANTHER" id="PTHR10039:SF16">
    <property type="entry name" value="GPI INOSITOL-DEACYLASE"/>
    <property type="match status" value="1"/>
</dbReference>
<dbReference type="Pfam" id="PF24883">
    <property type="entry name" value="NPHP3_N"/>
    <property type="match status" value="2"/>
</dbReference>
<dbReference type="SUPFAM" id="SSF52540">
    <property type="entry name" value="P-loop containing nucleoside triphosphate hydrolases"/>
    <property type="match status" value="1"/>
</dbReference>
<keyword evidence="4" id="KW-1185">Reference proteome</keyword>
<dbReference type="PROSITE" id="PS50837">
    <property type="entry name" value="NACHT"/>
    <property type="match status" value="1"/>
</dbReference>
<dbReference type="InterPro" id="IPR007111">
    <property type="entry name" value="NACHT_NTPase"/>
</dbReference>
<dbReference type="InterPro" id="IPR027417">
    <property type="entry name" value="P-loop_NTPase"/>
</dbReference>
<accession>A0A8H5XUX2</accession>
<proteinExistence type="predicted"/>
<dbReference type="OrthoDB" id="194358at2759"/>
<evidence type="ECO:0000256" key="1">
    <source>
        <dbReference type="ARBA" id="ARBA00022737"/>
    </source>
</evidence>
<dbReference type="InterPro" id="IPR056884">
    <property type="entry name" value="NPHP3-like_N"/>
</dbReference>
<dbReference type="Proteomes" id="UP000544331">
    <property type="component" value="Unassembled WGS sequence"/>
</dbReference>
<organism evidence="3 4">
    <name type="scientific">Fusarium mundagurra</name>
    <dbReference type="NCBI Taxonomy" id="1567541"/>
    <lineage>
        <taxon>Eukaryota</taxon>
        <taxon>Fungi</taxon>
        <taxon>Dikarya</taxon>
        <taxon>Ascomycota</taxon>
        <taxon>Pezizomycotina</taxon>
        <taxon>Sordariomycetes</taxon>
        <taxon>Hypocreomycetidae</taxon>
        <taxon>Hypocreales</taxon>
        <taxon>Nectriaceae</taxon>
        <taxon>Fusarium</taxon>
        <taxon>Fusarium fujikuroi species complex</taxon>
    </lineage>
</organism>
<dbReference type="AlphaFoldDB" id="A0A8H5XUX2"/>
<feature type="domain" description="NACHT" evidence="2">
    <location>
        <begin position="252"/>
        <end position="390"/>
    </location>
</feature>
<dbReference type="PANTHER" id="PTHR10039">
    <property type="entry name" value="AMELOGENIN"/>
    <property type="match status" value="1"/>
</dbReference>
<name>A0A8H5XUX2_9HYPO</name>
<evidence type="ECO:0000313" key="4">
    <source>
        <dbReference type="Proteomes" id="UP000544331"/>
    </source>
</evidence>
<evidence type="ECO:0000313" key="3">
    <source>
        <dbReference type="EMBL" id="KAF5700443.1"/>
    </source>
</evidence>
<comment type="caution">
    <text evidence="3">The sequence shown here is derived from an EMBL/GenBank/DDBJ whole genome shotgun (WGS) entry which is preliminary data.</text>
</comment>
<dbReference type="Gene3D" id="3.40.50.300">
    <property type="entry name" value="P-loop containing nucleotide triphosphate hydrolases"/>
    <property type="match status" value="1"/>
</dbReference>
<sequence>MKVLITNGPEGVQDNSDKDAGFLAALRSTDPSTDRTRIQQEKGGLLEDSYSWILDHADFRRWRDDEQIRLLWIKGDPGKGKTMLLCGITQELEKLPADTHCLSYFFCQATDERLNNGNVRAPRPPLSPPRSGAVANIARTEEVYSRRQRPLRGRECLLKIYDDKARDAVQHYLSSNSSDTFFWVALVCVSSWAKILYTLKLTDVQSRDFCSWLERTNPSRRHNDSCAIHEDNTGQWVLRASEWKRWVHGPKEFLWIHGIPGAGKTVLLSLLIQEVEAACKGRRQALVYYYCYFVNKQDETVPLLGWLISQLCRLSGKISDEMLQLFLRNHEPNIGQMLLSLEAILQEFDTVYLMIDAVDESLPRARLIQVIQDLATDQRFDKVRLLATSRNYTDIETVFSPISIQISMMNSLVEQDIRVYVHSSLRSNKKFARWSEDLLLEIEDTLSKGARGMFRWAACQISALQRLQLEHNVRIALKSLPKTLDEAYERVFLGILEEGQEIAQVAITLICGINNALI</sequence>